<reference evidence="2" key="1">
    <citation type="submission" date="2023-03" db="UniProtKB">
        <authorList>
            <consortium name="WormBaseParasite"/>
        </authorList>
    </citation>
    <scope>IDENTIFICATION</scope>
</reference>
<sequence>MVDIWTLSDLEHDRSLLESFGRGVQFFERQELEVPAETIRSKRDEWIGVVTALQGEERKKEEECYEKYLKKEGNFLEKIDGAQELIAYLEAGQLSDRVICQVADQGRGSSGRITLDEPNEEPALKINLPPITLPKFDGDPFEFRSYWDHFDNLVNRHRIADVTKFAHLLDTR</sequence>
<protein>
    <submittedName>
        <fullName evidence="2">Uncharacterized protein</fullName>
    </submittedName>
</protein>
<organism evidence="1 2">
    <name type="scientific">Ascaris lumbricoides</name>
    <name type="common">Giant roundworm</name>
    <dbReference type="NCBI Taxonomy" id="6252"/>
    <lineage>
        <taxon>Eukaryota</taxon>
        <taxon>Metazoa</taxon>
        <taxon>Ecdysozoa</taxon>
        <taxon>Nematoda</taxon>
        <taxon>Chromadorea</taxon>
        <taxon>Rhabditida</taxon>
        <taxon>Spirurina</taxon>
        <taxon>Ascaridomorpha</taxon>
        <taxon>Ascaridoidea</taxon>
        <taxon>Ascarididae</taxon>
        <taxon>Ascaris</taxon>
    </lineage>
</organism>
<accession>A0A9J2PF23</accession>
<dbReference type="Proteomes" id="UP000036681">
    <property type="component" value="Unplaced"/>
</dbReference>
<dbReference type="WBParaSite" id="ALUE_0000794901-mRNA-1">
    <property type="protein sequence ID" value="ALUE_0000794901-mRNA-1"/>
    <property type="gene ID" value="ALUE_0000794901"/>
</dbReference>
<evidence type="ECO:0000313" key="2">
    <source>
        <dbReference type="WBParaSite" id="ALUE_0000794901-mRNA-1"/>
    </source>
</evidence>
<evidence type="ECO:0000313" key="1">
    <source>
        <dbReference type="Proteomes" id="UP000036681"/>
    </source>
</evidence>
<proteinExistence type="predicted"/>
<dbReference type="AlphaFoldDB" id="A0A9J2PF23"/>
<name>A0A9J2PF23_ASCLU</name>
<keyword evidence="1" id="KW-1185">Reference proteome</keyword>